<dbReference type="SUPFAM" id="SSF53474">
    <property type="entry name" value="alpha/beta-Hydrolases"/>
    <property type="match status" value="1"/>
</dbReference>
<keyword evidence="2" id="KW-1185">Reference proteome</keyword>
<dbReference type="InterPro" id="IPR029058">
    <property type="entry name" value="AB_hydrolase_fold"/>
</dbReference>
<evidence type="ECO:0000313" key="1">
    <source>
        <dbReference type="EMBL" id="QPF95302.1"/>
    </source>
</evidence>
<dbReference type="AlphaFoldDB" id="A0A7S9DCM3"/>
<dbReference type="Proteomes" id="UP000594621">
    <property type="component" value="Chromosome"/>
</dbReference>
<proteinExistence type="predicted"/>
<evidence type="ECO:0000313" key="2">
    <source>
        <dbReference type="Proteomes" id="UP000594621"/>
    </source>
</evidence>
<organism evidence="1 2">
    <name type="scientific">Bradyrhizobium commune</name>
    <dbReference type="NCBI Taxonomy" id="83627"/>
    <lineage>
        <taxon>Bacteria</taxon>
        <taxon>Pseudomonadati</taxon>
        <taxon>Pseudomonadota</taxon>
        <taxon>Alphaproteobacteria</taxon>
        <taxon>Hyphomicrobiales</taxon>
        <taxon>Nitrobacteraceae</taxon>
        <taxon>Bradyrhizobium</taxon>
    </lineage>
</organism>
<protein>
    <recommendedName>
        <fullName evidence="3">Alpha/beta hydrolase</fullName>
    </recommendedName>
</protein>
<dbReference type="Gene3D" id="3.40.50.1820">
    <property type="entry name" value="alpha/beta hydrolase"/>
    <property type="match status" value="1"/>
</dbReference>
<evidence type="ECO:0008006" key="3">
    <source>
        <dbReference type="Google" id="ProtNLM"/>
    </source>
</evidence>
<sequence>MVRVIGVHGVGHQFSGENTIRSAWLPALKDGLCRVDRSMASDDDFACAFYGDLFRPLGKATMVPPLDASDITDEREKELLERWWLEAARIDPMVIGVGAQTKVRTPTSVQRALNALSQSKFFAGIGERALIFDLKQVRRYLIDQEVRRTAQERIERKIDSDTSVIVAHSLGSVVAYESLCNHPEWPVHTFVTIGSPLGISNIIFEELRPAPQQDTGIWPPGVRRWFNIADKYDVVALVKALSSRFGDDVTDASIDNGANAHDATRYLTTKELGHAVASGL</sequence>
<dbReference type="EMBL" id="CP061379">
    <property type="protein sequence ID" value="QPF95302.1"/>
    <property type="molecule type" value="Genomic_DNA"/>
</dbReference>
<gene>
    <name evidence="1" type="ORF">IC761_23695</name>
</gene>
<reference evidence="1 2" key="1">
    <citation type="submission" date="2020-09" db="EMBL/GenBank/DDBJ databases">
        <title>Complete genomes of bradyrhizobia occurring on native shrubby legumes in Australia.</title>
        <authorList>
            <person name="Lafay B."/>
        </authorList>
    </citation>
    <scope>NUCLEOTIDE SEQUENCE [LARGE SCALE GENOMIC DNA]</scope>
    <source>
        <strain evidence="1 2">BDV5040</strain>
    </source>
</reference>
<dbReference type="KEGG" id="bcou:IC761_23695"/>
<name>A0A7S9DCM3_9BRAD</name>
<accession>A0A7S9DCM3</accession>